<evidence type="ECO:0000313" key="1">
    <source>
        <dbReference type="EMBL" id="TQL79487.1"/>
    </source>
</evidence>
<dbReference type="AlphaFoldDB" id="A0A543B3S1"/>
<organism evidence="1 2">
    <name type="scientific">Stackebrandtia endophytica</name>
    <dbReference type="NCBI Taxonomy" id="1496996"/>
    <lineage>
        <taxon>Bacteria</taxon>
        <taxon>Bacillati</taxon>
        <taxon>Actinomycetota</taxon>
        <taxon>Actinomycetes</taxon>
        <taxon>Glycomycetales</taxon>
        <taxon>Glycomycetaceae</taxon>
        <taxon>Stackebrandtia</taxon>
    </lineage>
</organism>
<dbReference type="Proteomes" id="UP000317043">
    <property type="component" value="Unassembled WGS sequence"/>
</dbReference>
<comment type="caution">
    <text evidence="1">The sequence shown here is derived from an EMBL/GenBank/DDBJ whole genome shotgun (WGS) entry which is preliminary data.</text>
</comment>
<dbReference type="EMBL" id="VFOW01000001">
    <property type="protein sequence ID" value="TQL79487.1"/>
    <property type="molecule type" value="Genomic_DNA"/>
</dbReference>
<gene>
    <name evidence="1" type="ORF">FB566_5095</name>
</gene>
<reference evidence="1 2" key="1">
    <citation type="submission" date="2019-06" db="EMBL/GenBank/DDBJ databases">
        <title>Sequencing the genomes of 1000 actinobacteria strains.</title>
        <authorList>
            <person name="Klenk H.-P."/>
        </authorList>
    </citation>
    <scope>NUCLEOTIDE SEQUENCE [LARGE SCALE GENOMIC DNA]</scope>
    <source>
        <strain evidence="1 2">DSM 45928</strain>
    </source>
</reference>
<proteinExistence type="predicted"/>
<evidence type="ECO:0000313" key="2">
    <source>
        <dbReference type="Proteomes" id="UP000317043"/>
    </source>
</evidence>
<name>A0A543B3S1_9ACTN</name>
<accession>A0A543B3S1</accession>
<dbReference type="InParanoid" id="A0A543B3S1"/>
<keyword evidence="2" id="KW-1185">Reference proteome</keyword>
<sequence length="247" mass="26981">MATAPEDFAKRGVTSGQRKPKRYQISDTYLSSWLRIAETRTRSVKSVTPGWRPVARFTSRQSGPPVVSNNPVGWCQWRMGLADHNDDSGDVMEYRINFDSQTDIADLAGCLRARFEVEESLIYVGAPVGLGDYPGPAPMVVISPARDGERYGCQLQAGPRLAEQVDGIAVSELAGLLCVDAATSALVPGGRTGWRLVTSDGHVTEVIIDEELLDQEGFVIVAALRAIPLMPEVPVRSGDWHRERFNG</sequence>
<protein>
    <submittedName>
        <fullName evidence="1">Uncharacterized protein</fullName>
    </submittedName>
</protein>